<name>A0A1H0Q471_9ACTN</name>
<keyword evidence="3" id="KW-1185">Reference proteome</keyword>
<feature type="domain" description="ARG and Rhodanese-Phosphatase-superfamily-associated" evidence="1">
    <location>
        <begin position="14"/>
        <end position="279"/>
    </location>
</feature>
<evidence type="ECO:0000259" key="1">
    <source>
        <dbReference type="Pfam" id="PF20208"/>
    </source>
</evidence>
<gene>
    <name evidence="2" type="ORF">SAMN05660199_03186</name>
</gene>
<dbReference type="EMBL" id="FNIR01000010">
    <property type="protein sequence ID" value="SDP11448.1"/>
    <property type="molecule type" value="Genomic_DNA"/>
</dbReference>
<proteinExistence type="predicted"/>
<dbReference type="STRING" id="1052260.SAMN05660199_03186"/>
<dbReference type="Proteomes" id="UP000199088">
    <property type="component" value="Unassembled WGS sequence"/>
</dbReference>
<dbReference type="AlphaFoldDB" id="A0A1H0Q471"/>
<accession>A0A1H0Q471</accession>
<dbReference type="InterPro" id="IPR046699">
    <property type="entry name" value="ARPP-1"/>
</dbReference>
<organism evidence="2 3">
    <name type="scientific">Klenkia soli</name>
    <dbReference type="NCBI Taxonomy" id="1052260"/>
    <lineage>
        <taxon>Bacteria</taxon>
        <taxon>Bacillati</taxon>
        <taxon>Actinomycetota</taxon>
        <taxon>Actinomycetes</taxon>
        <taxon>Geodermatophilales</taxon>
        <taxon>Geodermatophilaceae</taxon>
        <taxon>Klenkia</taxon>
    </lineage>
</organism>
<evidence type="ECO:0000313" key="2">
    <source>
        <dbReference type="EMBL" id="SDP11448.1"/>
    </source>
</evidence>
<reference evidence="3" key="1">
    <citation type="submission" date="2016-10" db="EMBL/GenBank/DDBJ databases">
        <authorList>
            <person name="Varghese N."/>
            <person name="Submissions S."/>
        </authorList>
    </citation>
    <scope>NUCLEOTIDE SEQUENCE [LARGE SCALE GENOMIC DNA]</scope>
    <source>
        <strain evidence="3">DSM 45843</strain>
    </source>
</reference>
<evidence type="ECO:0000313" key="3">
    <source>
        <dbReference type="Proteomes" id="UP000199088"/>
    </source>
</evidence>
<dbReference type="Pfam" id="PF20208">
    <property type="entry name" value="ARPP-1"/>
    <property type="match status" value="1"/>
</dbReference>
<protein>
    <recommendedName>
        <fullName evidence="1">ARG and Rhodanese-Phosphatase-superfamily-associated domain-containing protein</fullName>
    </recommendedName>
</protein>
<sequence length="290" mass="30810">MNSNGVFSMVRLRLHVGQGTHRGALTVFPVWTDASPVTGLATGATAEVDVAERAGAPSVDQLVVMNRSAKPTLLLAGELLEGGWQNRTLTASTVLAPATPTVLPVLCVEHGRWGGETAHRRQARRAPVALRPHLEQSDAQERVWRRVSGYSAVAGPSPTDSLTDRLDRAKVEAPDLTPLAGQSGVLIGIAGRPVALELFGSRRALSAHWRPLLEAAALDALGRPAVRTTAALARAFAERVQGTDLTAVRGAGAGRRYGGGGRIRVDDVRWRDRTVHLTAIDLTHPVLEAS</sequence>